<evidence type="ECO:0000313" key="4">
    <source>
        <dbReference type="Proteomes" id="UP001623592"/>
    </source>
</evidence>
<dbReference type="RefSeq" id="WP_406785578.1">
    <property type="nucleotide sequence ID" value="NZ_JBJIAA010000001.1"/>
</dbReference>
<keyword evidence="4" id="KW-1185">Reference proteome</keyword>
<organism evidence="3 4">
    <name type="scientific">Clostridium neuense</name>
    <dbReference type="NCBI Taxonomy" id="1728934"/>
    <lineage>
        <taxon>Bacteria</taxon>
        <taxon>Bacillati</taxon>
        <taxon>Bacillota</taxon>
        <taxon>Clostridia</taxon>
        <taxon>Eubacteriales</taxon>
        <taxon>Clostridiaceae</taxon>
        <taxon>Clostridium</taxon>
    </lineage>
</organism>
<keyword evidence="1" id="KW-0732">Signal</keyword>
<dbReference type="EMBL" id="JBJIAA010000001">
    <property type="protein sequence ID" value="MFL0248899.1"/>
    <property type="molecule type" value="Genomic_DNA"/>
</dbReference>
<comment type="caution">
    <text evidence="3">The sequence shown here is derived from an EMBL/GenBank/DDBJ whole genome shotgun (WGS) entry which is preliminary data.</text>
</comment>
<gene>
    <name evidence="3" type="ORF">ACJDT4_00570</name>
</gene>
<name>A0ABW8T8N4_9CLOT</name>
<feature type="chain" id="PRO_5045734770" description="YhfM-like domain-containing protein" evidence="1">
    <location>
        <begin position="22"/>
        <end position="279"/>
    </location>
</feature>
<proteinExistence type="predicted"/>
<evidence type="ECO:0000313" key="3">
    <source>
        <dbReference type="EMBL" id="MFL0248899.1"/>
    </source>
</evidence>
<feature type="signal peptide" evidence="1">
    <location>
        <begin position="1"/>
        <end position="21"/>
    </location>
</feature>
<feature type="domain" description="YhfM-like" evidence="2">
    <location>
        <begin position="44"/>
        <end position="143"/>
    </location>
</feature>
<dbReference type="Pfam" id="PF26353">
    <property type="entry name" value="YhfM"/>
    <property type="match status" value="1"/>
</dbReference>
<dbReference type="Proteomes" id="UP001623592">
    <property type="component" value="Unassembled WGS sequence"/>
</dbReference>
<protein>
    <recommendedName>
        <fullName evidence="2">YhfM-like domain-containing protein</fullName>
    </recommendedName>
</protein>
<dbReference type="InterPro" id="IPR058780">
    <property type="entry name" value="YhfM-like_dom"/>
</dbReference>
<evidence type="ECO:0000256" key="1">
    <source>
        <dbReference type="SAM" id="SignalP"/>
    </source>
</evidence>
<evidence type="ECO:0000259" key="2">
    <source>
        <dbReference type="Pfam" id="PF26353"/>
    </source>
</evidence>
<reference evidence="3 4" key="1">
    <citation type="submission" date="2024-11" db="EMBL/GenBank/DDBJ databases">
        <authorList>
            <person name="Heng Y.C."/>
            <person name="Lim A.C.H."/>
            <person name="Lee J.K.Y."/>
            <person name="Kittelmann S."/>
        </authorList>
    </citation>
    <scope>NUCLEOTIDE SEQUENCE [LARGE SCALE GENOMIC DNA]</scope>
    <source>
        <strain evidence="3 4">WILCCON 0114</strain>
    </source>
</reference>
<sequence>MKLKRLVAFFTLIILVFSISACQKVEKVEVKMGLKNEDFNYMNEGKIRKIIIQSTRDRGFRFVVTSSQTISEIYDILSSAKVASKKSTLEPDYIFDLYKSDKVKYDSFYYIAGIDKKDGGNLYNNKKSYIVSGRIDNDIIKDFLDIDAKRLPNNFNKVYYPMILQALNQYEASGVDKNKTVGINFKDDVNALKYVLSTDIEDFKKKLPGNASIVTDDKVSTDVTEKVETRGYKTDAYKCKITFYDNKTAVQKVYYALCQYDKGKYSWNISISDSQPANF</sequence>
<accession>A0ABW8T8N4</accession>
<dbReference type="PROSITE" id="PS51257">
    <property type="entry name" value="PROKAR_LIPOPROTEIN"/>
    <property type="match status" value="1"/>
</dbReference>